<keyword evidence="5" id="KW-0408">Iron</keyword>
<proteinExistence type="inferred from homology"/>
<name>A0A3E1NYQ4_9BACT</name>
<dbReference type="NCBIfam" id="TIGR04085">
    <property type="entry name" value="rSAM_more_4Fe4S"/>
    <property type="match status" value="1"/>
</dbReference>
<dbReference type="InterPro" id="IPR007197">
    <property type="entry name" value="rSAM"/>
</dbReference>
<evidence type="ECO:0000256" key="2">
    <source>
        <dbReference type="ARBA" id="ARBA00022485"/>
    </source>
</evidence>
<dbReference type="SUPFAM" id="SSF102114">
    <property type="entry name" value="Radical SAM enzymes"/>
    <property type="match status" value="1"/>
</dbReference>
<dbReference type="Gene3D" id="3.20.20.70">
    <property type="entry name" value="Aldolase class I"/>
    <property type="match status" value="1"/>
</dbReference>
<comment type="cofactor">
    <cofactor evidence="1">
        <name>[4Fe-4S] cluster</name>
        <dbReference type="ChEBI" id="CHEBI:49883"/>
    </cofactor>
</comment>
<dbReference type="EMBL" id="QTJV01000008">
    <property type="protein sequence ID" value="RFM33025.1"/>
    <property type="molecule type" value="Genomic_DNA"/>
</dbReference>
<evidence type="ECO:0000256" key="7">
    <source>
        <dbReference type="ARBA" id="ARBA00023601"/>
    </source>
</evidence>
<dbReference type="SFLD" id="SFLDG01384">
    <property type="entry name" value="thioether_bond_formation_requi"/>
    <property type="match status" value="1"/>
</dbReference>
<evidence type="ECO:0000259" key="8">
    <source>
        <dbReference type="PROSITE" id="PS51918"/>
    </source>
</evidence>
<comment type="similarity">
    <text evidence="7">Belongs to the radical SAM superfamily. Anaerobic sulfatase-maturating enzyme family.</text>
</comment>
<dbReference type="CDD" id="cd21120">
    <property type="entry name" value="SPASM_anSME"/>
    <property type="match status" value="1"/>
</dbReference>
<dbReference type="PANTHER" id="PTHR43273">
    <property type="entry name" value="ANAEROBIC SULFATASE-MATURATING ENZYME HOMOLOG ASLB-RELATED"/>
    <property type="match status" value="1"/>
</dbReference>
<dbReference type="SFLD" id="SFLDG01067">
    <property type="entry name" value="SPASM/twitch_domain_containing"/>
    <property type="match status" value="1"/>
</dbReference>
<dbReference type="InterPro" id="IPR047207">
    <property type="entry name" value="SPASM_anSME"/>
</dbReference>
<dbReference type="Proteomes" id="UP000261174">
    <property type="component" value="Unassembled WGS sequence"/>
</dbReference>
<evidence type="ECO:0000256" key="3">
    <source>
        <dbReference type="ARBA" id="ARBA00022691"/>
    </source>
</evidence>
<reference evidence="9 10" key="1">
    <citation type="submission" date="2018-08" db="EMBL/GenBank/DDBJ databases">
        <title>Chitinophaga sp. K20C18050901, a novel bacterium isolated from forest soil.</title>
        <authorList>
            <person name="Wang C."/>
        </authorList>
    </citation>
    <scope>NUCLEOTIDE SEQUENCE [LARGE SCALE GENOMIC DNA]</scope>
    <source>
        <strain evidence="9 10">K20C18050901</strain>
    </source>
</reference>
<evidence type="ECO:0000313" key="10">
    <source>
        <dbReference type="Proteomes" id="UP000261174"/>
    </source>
</evidence>
<evidence type="ECO:0000256" key="6">
    <source>
        <dbReference type="ARBA" id="ARBA00023014"/>
    </source>
</evidence>
<keyword evidence="3" id="KW-0949">S-adenosyl-L-methionine</keyword>
<dbReference type="CDD" id="cd01335">
    <property type="entry name" value="Radical_SAM"/>
    <property type="match status" value="1"/>
</dbReference>
<dbReference type="InterPro" id="IPR023885">
    <property type="entry name" value="4Fe4S-binding_SPASM_dom"/>
</dbReference>
<dbReference type="PANTHER" id="PTHR43273:SF3">
    <property type="entry name" value="ANAEROBIC SULFATASE-MATURATING ENZYME HOMOLOG ASLB-RELATED"/>
    <property type="match status" value="1"/>
</dbReference>
<feature type="domain" description="Radical SAM core" evidence="8">
    <location>
        <begin position="1"/>
        <end position="233"/>
    </location>
</feature>
<dbReference type="InterPro" id="IPR013785">
    <property type="entry name" value="Aldolase_TIM"/>
</dbReference>
<dbReference type="GO" id="GO:0046872">
    <property type="term" value="F:metal ion binding"/>
    <property type="evidence" value="ECO:0007669"/>
    <property type="project" value="UniProtKB-KW"/>
</dbReference>
<dbReference type="AlphaFoldDB" id="A0A3E1NYQ4"/>
<evidence type="ECO:0000256" key="5">
    <source>
        <dbReference type="ARBA" id="ARBA00023004"/>
    </source>
</evidence>
<keyword evidence="4" id="KW-0479">Metal-binding</keyword>
<evidence type="ECO:0000256" key="4">
    <source>
        <dbReference type="ARBA" id="ARBA00022723"/>
    </source>
</evidence>
<dbReference type="NCBIfam" id="TIGR03942">
    <property type="entry name" value="sulfatase_rSAM"/>
    <property type="match status" value="1"/>
</dbReference>
<protein>
    <submittedName>
        <fullName evidence="9">Anaerobic sulfatase maturase</fullName>
    </submittedName>
</protein>
<gene>
    <name evidence="9" type="ORF">DXN04_21575</name>
</gene>
<keyword evidence="10" id="KW-1185">Reference proteome</keyword>
<dbReference type="SFLD" id="SFLDG01386">
    <property type="entry name" value="main_SPASM_domain-containing"/>
    <property type="match status" value="1"/>
</dbReference>
<keyword evidence="6" id="KW-0411">Iron-sulfur</keyword>
<organism evidence="9 10">
    <name type="scientific">Chitinophaga silvisoli</name>
    <dbReference type="NCBI Taxonomy" id="2291814"/>
    <lineage>
        <taxon>Bacteria</taxon>
        <taxon>Pseudomonadati</taxon>
        <taxon>Bacteroidota</taxon>
        <taxon>Chitinophagia</taxon>
        <taxon>Chitinophagales</taxon>
        <taxon>Chitinophagaceae</taxon>
        <taxon>Chitinophaga</taxon>
    </lineage>
</organism>
<dbReference type="GO" id="GO:0051539">
    <property type="term" value="F:4 iron, 4 sulfur cluster binding"/>
    <property type="evidence" value="ECO:0007669"/>
    <property type="project" value="UniProtKB-KW"/>
</dbReference>
<dbReference type="GO" id="GO:0016491">
    <property type="term" value="F:oxidoreductase activity"/>
    <property type="evidence" value="ECO:0007669"/>
    <property type="project" value="InterPro"/>
</dbReference>
<dbReference type="OrthoDB" id="9808591at2"/>
<dbReference type="Pfam" id="PF13186">
    <property type="entry name" value="SPASM"/>
    <property type="match status" value="1"/>
</dbReference>
<evidence type="ECO:0000313" key="9">
    <source>
        <dbReference type="EMBL" id="RFM33025.1"/>
    </source>
</evidence>
<dbReference type="SFLD" id="SFLDG01072">
    <property type="entry name" value="dehydrogenase_like"/>
    <property type="match status" value="1"/>
</dbReference>
<comment type="caution">
    <text evidence="9">The sequence shown here is derived from an EMBL/GenBank/DDBJ whole genome shotgun (WGS) entry which is preliminary data.</text>
</comment>
<keyword evidence="2" id="KW-0004">4Fe-4S</keyword>
<dbReference type="SFLD" id="SFLDS00029">
    <property type="entry name" value="Radical_SAM"/>
    <property type="match status" value="1"/>
</dbReference>
<sequence>MMQIPFNLMAKPAGATCNLQCSYCYYLEKGTPYMEDAVLEAYIRHYINEQPSHQVDFVWQGGEATLQGIPFFKKALQLQKQYRNGKVITNAFQTNGTLLNEDWCRFFRDNNFLVGISIDGPAELHDPYRVNKGGKGTFKQVMRGLQLLLKYRVEFNTLTVVHDLNAKHPLEVYRFLKREGSEYMQFIPLVGKKEAVKPLEFGRFMISIFDEWVKRDVGRYFVPVFDAALANEAGVPAGSCVFNDYCGQSLVVEHNGDVYACDHFVEPQFKVGNILTGSLQQVMHSEKQQAFGLNKFRLLSAACCRCDVYKYCRGECPKNRLPDGLNYLCEGYGLFFRHIRPYLQFMANELAHQRSPANVMRYASSKFPPLN</sequence>
<accession>A0A3E1NYQ4</accession>
<dbReference type="SFLD" id="SFLDF00285">
    <property type="entry name" value="anaerobic_Ser-type_sulfatase-m"/>
    <property type="match status" value="1"/>
</dbReference>
<dbReference type="InterPro" id="IPR034491">
    <property type="entry name" value="Anaerob_Ser_sulfatase-maturase"/>
</dbReference>
<dbReference type="PROSITE" id="PS51918">
    <property type="entry name" value="RADICAL_SAM"/>
    <property type="match status" value="1"/>
</dbReference>
<evidence type="ECO:0000256" key="1">
    <source>
        <dbReference type="ARBA" id="ARBA00001966"/>
    </source>
</evidence>
<dbReference type="InterPro" id="IPR058240">
    <property type="entry name" value="rSAM_sf"/>
</dbReference>
<dbReference type="InterPro" id="IPR023867">
    <property type="entry name" value="Sulphatase_maturase_rSAM"/>
</dbReference>
<dbReference type="Pfam" id="PF04055">
    <property type="entry name" value="Radical_SAM"/>
    <property type="match status" value="1"/>
</dbReference>